<dbReference type="AlphaFoldDB" id="A0AAD6GIH4"/>
<dbReference type="Proteomes" id="UP001220324">
    <property type="component" value="Unassembled WGS sequence"/>
</dbReference>
<organism evidence="2 3">
    <name type="scientific">Penicillium frequentans</name>
    <dbReference type="NCBI Taxonomy" id="3151616"/>
    <lineage>
        <taxon>Eukaryota</taxon>
        <taxon>Fungi</taxon>
        <taxon>Dikarya</taxon>
        <taxon>Ascomycota</taxon>
        <taxon>Pezizomycotina</taxon>
        <taxon>Eurotiomycetes</taxon>
        <taxon>Eurotiomycetidae</taxon>
        <taxon>Eurotiales</taxon>
        <taxon>Aspergillaceae</taxon>
        <taxon>Penicillium</taxon>
    </lineage>
</organism>
<protein>
    <submittedName>
        <fullName evidence="2">Uncharacterized protein</fullName>
    </submittedName>
</protein>
<dbReference type="EMBL" id="JAQIZZ010000003">
    <property type="protein sequence ID" value="KAJ5546418.1"/>
    <property type="molecule type" value="Genomic_DNA"/>
</dbReference>
<evidence type="ECO:0000313" key="3">
    <source>
        <dbReference type="Proteomes" id="UP001220324"/>
    </source>
</evidence>
<gene>
    <name evidence="2" type="ORF">N7494_004003</name>
</gene>
<feature type="compositionally biased region" description="Basic and acidic residues" evidence="1">
    <location>
        <begin position="68"/>
        <end position="84"/>
    </location>
</feature>
<keyword evidence="3" id="KW-1185">Reference proteome</keyword>
<sequence>MSSKQDNQRFSGVADVNPGTQKQSSTGRMATAKTSQPKKLDDIGPTQLLAEHMNAEGNPVPDSPAGKQSKDDVDVYDAMTKDFD</sequence>
<feature type="compositionally biased region" description="Polar residues" evidence="1">
    <location>
        <begin position="1"/>
        <end position="10"/>
    </location>
</feature>
<proteinExistence type="predicted"/>
<accession>A0AAD6GIH4</accession>
<comment type="caution">
    <text evidence="2">The sequence shown here is derived from an EMBL/GenBank/DDBJ whole genome shotgun (WGS) entry which is preliminary data.</text>
</comment>
<evidence type="ECO:0000313" key="2">
    <source>
        <dbReference type="EMBL" id="KAJ5546418.1"/>
    </source>
</evidence>
<evidence type="ECO:0000256" key="1">
    <source>
        <dbReference type="SAM" id="MobiDB-lite"/>
    </source>
</evidence>
<name>A0AAD6GIH4_9EURO</name>
<reference evidence="2 3" key="1">
    <citation type="journal article" date="2023" name="IMA Fungus">
        <title>Comparative genomic study of the Penicillium genus elucidates a diverse pangenome and 15 lateral gene transfer events.</title>
        <authorList>
            <person name="Petersen C."/>
            <person name="Sorensen T."/>
            <person name="Nielsen M.R."/>
            <person name="Sondergaard T.E."/>
            <person name="Sorensen J.L."/>
            <person name="Fitzpatrick D.A."/>
            <person name="Frisvad J.C."/>
            <person name="Nielsen K.L."/>
        </authorList>
    </citation>
    <scope>NUCLEOTIDE SEQUENCE [LARGE SCALE GENOMIC DNA]</scope>
    <source>
        <strain evidence="2 3">IBT 35679</strain>
    </source>
</reference>
<feature type="compositionally biased region" description="Polar residues" evidence="1">
    <location>
        <begin position="18"/>
        <end position="37"/>
    </location>
</feature>
<feature type="region of interest" description="Disordered" evidence="1">
    <location>
        <begin position="1"/>
        <end position="84"/>
    </location>
</feature>